<keyword evidence="10" id="KW-0472">Membrane</keyword>
<keyword evidence="4" id="KW-0547">Nucleotide-binding</keyword>
<evidence type="ECO:0000313" key="13">
    <source>
        <dbReference type="Proteomes" id="UP000027222"/>
    </source>
</evidence>
<evidence type="ECO:0000256" key="2">
    <source>
        <dbReference type="ARBA" id="ARBA00022527"/>
    </source>
</evidence>
<evidence type="ECO:0000256" key="5">
    <source>
        <dbReference type="ARBA" id="ARBA00022777"/>
    </source>
</evidence>
<sequence>MQLSGLSNQAPNPTFSFDSPSQPQELLTVLQVNPVCLSWAVYSNLSFCPNRVYNPTPAIQGNSKIDPVSTSVPFAWYASVTSLGFSQRFFLHGVKERFERTVAGSTNGLLGRIGVRLVTDDERKDSSKTANNFFTTVLVLGSIWTILYFAFRILVLNPLRKFALPIINCFITIYSFVVSFIWNPKMSIKDAFHFTFNVVVRLGRGTLAALQCAGKVYGTYMADSSPDADIQLLLHIGSLLLYGCQWLWKTVGSIFRRGPGSAAEQSGPPLGVTMASQITSESMAATAVASSVESANSEATLLLAELVMRLPSQTPPVKRPNRNSTPRAANYDIPPSTGLPTPVRRPTRRPVVHVSGQEVPSPNQVDVPSRRPVVHVSGQAVPSPNQVDVPTRRTRRKSIVQPAKIVVRSSTPSQAPDSIKHTEHMPIVKLILGTIDNVTPSSTHIPSTTINRPTAKPAENPSQSPVQAAAVAVIRTLDHRTLFVPTDDLVPQAIVERNERKPVVKSAIKPFHNVVSPFTPVTPPIKRTDSEPSEKPTEIAAQSPELAAAIALIRTLDSKTLFAPAVDATQSSTPTFKCSEPQHPFHSLSNISRAPRISSDKYEDGSMVHVIPLPSGVADQSLLVFKASKTRDVLGLGIIAQIRALRRSVGPERWKSIIDGLSFIGQLNLLDAFYPRGHLSRYMRTLGGCLDRRLAKVYLVEMVSAILAIHDIGIVHARISPLTLVLKDDGHLILSNVALSALVDLRLMDGDTRKPVFLLAAQDPNELSDKERKLVRQALSDFYGMGVVYYRMITGRAPPFLPSVEDKNLDLQPDHLQPLTKQDQSFLSLLFDNCRHKRYSVKDLKDHPIFDDIDWDVDRQTIFVPPPRSVVIKKPRRPAISES</sequence>
<evidence type="ECO:0000256" key="3">
    <source>
        <dbReference type="ARBA" id="ARBA00022679"/>
    </source>
</evidence>
<reference evidence="13" key="1">
    <citation type="journal article" date="2014" name="Proc. Natl. Acad. Sci. U.S.A.">
        <title>Extensive sampling of basidiomycete genomes demonstrates inadequacy of the white-rot/brown-rot paradigm for wood decay fungi.</title>
        <authorList>
            <person name="Riley R."/>
            <person name="Salamov A.A."/>
            <person name="Brown D.W."/>
            <person name="Nagy L.G."/>
            <person name="Floudas D."/>
            <person name="Held B.W."/>
            <person name="Levasseur A."/>
            <person name="Lombard V."/>
            <person name="Morin E."/>
            <person name="Otillar R."/>
            <person name="Lindquist E.A."/>
            <person name="Sun H."/>
            <person name="LaButti K.M."/>
            <person name="Schmutz J."/>
            <person name="Jabbour D."/>
            <person name="Luo H."/>
            <person name="Baker S.E."/>
            <person name="Pisabarro A.G."/>
            <person name="Walton J.D."/>
            <person name="Blanchette R.A."/>
            <person name="Henrissat B."/>
            <person name="Martin F."/>
            <person name="Cullen D."/>
            <person name="Hibbett D.S."/>
            <person name="Grigoriev I.V."/>
        </authorList>
    </citation>
    <scope>NUCLEOTIDE SEQUENCE [LARGE SCALE GENOMIC DNA]</scope>
    <source>
        <strain evidence="13">CBS 339.88</strain>
    </source>
</reference>
<dbReference type="PANTHER" id="PTHR24356">
    <property type="entry name" value="SERINE/THREONINE-PROTEIN KINASE"/>
    <property type="match status" value="1"/>
</dbReference>
<evidence type="ECO:0000256" key="4">
    <source>
        <dbReference type="ARBA" id="ARBA00022741"/>
    </source>
</evidence>
<keyword evidence="10" id="KW-1133">Transmembrane helix</keyword>
<feature type="domain" description="Protein kinase" evidence="11">
    <location>
        <begin position="596"/>
        <end position="850"/>
    </location>
</feature>
<keyword evidence="10" id="KW-0812">Transmembrane</keyword>
<evidence type="ECO:0000256" key="9">
    <source>
        <dbReference type="SAM" id="MobiDB-lite"/>
    </source>
</evidence>
<keyword evidence="6" id="KW-0067">ATP-binding</keyword>
<dbReference type="Proteomes" id="UP000027222">
    <property type="component" value="Unassembled WGS sequence"/>
</dbReference>
<gene>
    <name evidence="12" type="ORF">GALMADRAFT_223835</name>
</gene>
<dbReference type="GO" id="GO:0004674">
    <property type="term" value="F:protein serine/threonine kinase activity"/>
    <property type="evidence" value="ECO:0007669"/>
    <property type="project" value="UniProtKB-KW"/>
</dbReference>
<comment type="catalytic activity">
    <reaction evidence="8">
        <text>L-seryl-[protein] + ATP = O-phospho-L-seryl-[protein] + ADP + H(+)</text>
        <dbReference type="Rhea" id="RHEA:17989"/>
        <dbReference type="Rhea" id="RHEA-COMP:9863"/>
        <dbReference type="Rhea" id="RHEA-COMP:11604"/>
        <dbReference type="ChEBI" id="CHEBI:15378"/>
        <dbReference type="ChEBI" id="CHEBI:29999"/>
        <dbReference type="ChEBI" id="CHEBI:30616"/>
        <dbReference type="ChEBI" id="CHEBI:83421"/>
        <dbReference type="ChEBI" id="CHEBI:456216"/>
        <dbReference type="EC" id="2.7.11.1"/>
    </reaction>
</comment>
<dbReference type="InterPro" id="IPR011009">
    <property type="entry name" value="Kinase-like_dom_sf"/>
</dbReference>
<dbReference type="SMART" id="SM00220">
    <property type="entry name" value="S_TKc"/>
    <property type="match status" value="1"/>
</dbReference>
<keyword evidence="3" id="KW-0808">Transferase</keyword>
<comment type="catalytic activity">
    <reaction evidence="7">
        <text>L-threonyl-[protein] + ATP = O-phospho-L-threonyl-[protein] + ADP + H(+)</text>
        <dbReference type="Rhea" id="RHEA:46608"/>
        <dbReference type="Rhea" id="RHEA-COMP:11060"/>
        <dbReference type="Rhea" id="RHEA-COMP:11605"/>
        <dbReference type="ChEBI" id="CHEBI:15378"/>
        <dbReference type="ChEBI" id="CHEBI:30013"/>
        <dbReference type="ChEBI" id="CHEBI:30616"/>
        <dbReference type="ChEBI" id="CHEBI:61977"/>
        <dbReference type="ChEBI" id="CHEBI:456216"/>
        <dbReference type="EC" id="2.7.11.1"/>
    </reaction>
</comment>
<dbReference type="SUPFAM" id="SSF56112">
    <property type="entry name" value="Protein kinase-like (PK-like)"/>
    <property type="match status" value="1"/>
</dbReference>
<dbReference type="GO" id="GO:0005524">
    <property type="term" value="F:ATP binding"/>
    <property type="evidence" value="ECO:0007669"/>
    <property type="project" value="UniProtKB-KW"/>
</dbReference>
<evidence type="ECO:0000256" key="8">
    <source>
        <dbReference type="ARBA" id="ARBA00048679"/>
    </source>
</evidence>
<feature type="region of interest" description="Disordered" evidence="9">
    <location>
        <begin position="442"/>
        <end position="464"/>
    </location>
</feature>
<evidence type="ECO:0000256" key="6">
    <source>
        <dbReference type="ARBA" id="ARBA00022840"/>
    </source>
</evidence>
<keyword evidence="5" id="KW-0418">Kinase</keyword>
<evidence type="ECO:0000256" key="1">
    <source>
        <dbReference type="ARBA" id="ARBA00012513"/>
    </source>
</evidence>
<feature type="transmembrane region" description="Helical" evidence="10">
    <location>
        <begin position="162"/>
        <end position="182"/>
    </location>
</feature>
<keyword evidence="13" id="KW-1185">Reference proteome</keyword>
<organism evidence="12 13">
    <name type="scientific">Galerina marginata (strain CBS 339.88)</name>
    <dbReference type="NCBI Taxonomy" id="685588"/>
    <lineage>
        <taxon>Eukaryota</taxon>
        <taxon>Fungi</taxon>
        <taxon>Dikarya</taxon>
        <taxon>Basidiomycota</taxon>
        <taxon>Agaricomycotina</taxon>
        <taxon>Agaricomycetes</taxon>
        <taxon>Agaricomycetidae</taxon>
        <taxon>Agaricales</taxon>
        <taxon>Agaricineae</taxon>
        <taxon>Strophariaceae</taxon>
        <taxon>Galerina</taxon>
    </lineage>
</organism>
<feature type="transmembrane region" description="Helical" evidence="10">
    <location>
        <begin position="133"/>
        <end position="155"/>
    </location>
</feature>
<evidence type="ECO:0000256" key="7">
    <source>
        <dbReference type="ARBA" id="ARBA00047899"/>
    </source>
</evidence>
<dbReference type="HOGENOM" id="CLU_326259_0_0_1"/>
<dbReference type="EMBL" id="KL142374">
    <property type="protein sequence ID" value="KDR78549.1"/>
    <property type="molecule type" value="Genomic_DNA"/>
</dbReference>
<evidence type="ECO:0000313" key="12">
    <source>
        <dbReference type="EMBL" id="KDR78549.1"/>
    </source>
</evidence>
<feature type="region of interest" description="Disordered" evidence="9">
    <location>
        <begin position="312"/>
        <end position="347"/>
    </location>
</feature>
<name>A0A067TF84_GALM3</name>
<dbReference type="InterPro" id="IPR050236">
    <property type="entry name" value="Ser_Thr_kinase_AGC"/>
</dbReference>
<dbReference type="EC" id="2.7.11.1" evidence="1"/>
<proteinExistence type="predicted"/>
<dbReference type="PROSITE" id="PS50011">
    <property type="entry name" value="PROTEIN_KINASE_DOM"/>
    <property type="match status" value="1"/>
</dbReference>
<evidence type="ECO:0000259" key="11">
    <source>
        <dbReference type="PROSITE" id="PS50011"/>
    </source>
</evidence>
<accession>A0A067TF84</accession>
<protein>
    <recommendedName>
        <fullName evidence="1">non-specific serine/threonine protein kinase</fullName>
        <ecNumber evidence="1">2.7.11.1</ecNumber>
    </recommendedName>
</protein>
<dbReference type="InterPro" id="IPR000719">
    <property type="entry name" value="Prot_kinase_dom"/>
</dbReference>
<keyword evidence="2" id="KW-0723">Serine/threonine-protein kinase</keyword>
<evidence type="ECO:0000256" key="10">
    <source>
        <dbReference type="SAM" id="Phobius"/>
    </source>
</evidence>
<dbReference type="AlphaFoldDB" id="A0A067TF84"/>
<dbReference type="STRING" id="685588.A0A067TF84"/>
<dbReference type="Gene3D" id="1.10.510.10">
    <property type="entry name" value="Transferase(Phosphotransferase) domain 1"/>
    <property type="match status" value="1"/>
</dbReference>